<proteinExistence type="predicted"/>
<reference evidence="2" key="1">
    <citation type="submission" date="2023-05" db="EMBL/GenBank/DDBJ databases">
        <title>Comparative genomics of Bacillaceae isolates and their secondary metabolite potential.</title>
        <authorList>
            <person name="Song L."/>
            <person name="Nielsen L.J."/>
            <person name="Mohite O."/>
            <person name="Xu X."/>
            <person name="Weber T."/>
            <person name="Kovacs A.T."/>
        </authorList>
    </citation>
    <scope>NUCLEOTIDE SEQUENCE</scope>
    <source>
        <strain evidence="2">B2_4</strain>
    </source>
</reference>
<evidence type="ECO:0000256" key="1">
    <source>
        <dbReference type="SAM" id="MobiDB-lite"/>
    </source>
</evidence>
<gene>
    <name evidence="2" type="ORF">QNH46_09980</name>
</gene>
<feature type="region of interest" description="Disordered" evidence="1">
    <location>
        <begin position="1"/>
        <end position="51"/>
    </location>
</feature>
<accession>A0AA95I5H7</accession>
<dbReference type="KEGG" id="pwn:QNH46_09980"/>
<dbReference type="RefSeq" id="WP_283927957.1">
    <property type="nucleotide sequence ID" value="NZ_CP126084.1"/>
</dbReference>
<dbReference type="AlphaFoldDB" id="A0AA95I5H7"/>
<name>A0AA95I5H7_9BACL</name>
<evidence type="ECO:0000313" key="2">
    <source>
        <dbReference type="EMBL" id="WHX50939.1"/>
    </source>
</evidence>
<evidence type="ECO:0000313" key="3">
    <source>
        <dbReference type="Proteomes" id="UP001177943"/>
    </source>
</evidence>
<protein>
    <submittedName>
        <fullName evidence="2">Uncharacterized protein</fullName>
    </submittedName>
</protein>
<feature type="compositionally biased region" description="Polar residues" evidence="1">
    <location>
        <begin position="12"/>
        <end position="27"/>
    </location>
</feature>
<feature type="compositionally biased region" description="Basic and acidic residues" evidence="1">
    <location>
        <begin position="37"/>
        <end position="51"/>
    </location>
</feature>
<dbReference type="Proteomes" id="UP001177943">
    <property type="component" value="Chromosome"/>
</dbReference>
<sequence>MVAGCTGKHNPAEQSLENGSPTNQYASQEAPGEVGEAEAKHTPDPDTRASDAAKLSVVVGGEVKLETSLEHETATFDGTEYTIEPFGVTFAVRTDMGEPVVEGDSIVFVRDLSGKATISYEVMENTSLYEAVAREQQDHDGSFSGEFIETTSKGGLRGKHNQYKEDSVFSGVFFYEFDRHVLRIEYQCPIAAVDAMIRIVNETVDSVRWEDNN</sequence>
<dbReference type="EMBL" id="CP126084">
    <property type="protein sequence ID" value="WHX50939.1"/>
    <property type="molecule type" value="Genomic_DNA"/>
</dbReference>
<organism evidence="2 3">
    <name type="scientific">Paenibacillus woosongensis</name>
    <dbReference type="NCBI Taxonomy" id="307580"/>
    <lineage>
        <taxon>Bacteria</taxon>
        <taxon>Bacillati</taxon>
        <taxon>Bacillota</taxon>
        <taxon>Bacilli</taxon>
        <taxon>Bacillales</taxon>
        <taxon>Paenibacillaceae</taxon>
        <taxon>Paenibacillus</taxon>
    </lineage>
</organism>